<keyword evidence="16 18" id="KW-0407">Ion channel</keyword>
<evidence type="ECO:0000256" key="1">
    <source>
        <dbReference type="ARBA" id="ARBA00022448"/>
    </source>
</evidence>
<feature type="transmembrane region" description="Helical" evidence="18">
    <location>
        <begin position="305"/>
        <end position="324"/>
    </location>
</feature>
<protein>
    <submittedName>
        <fullName evidence="22">Glycine receptor subunit alpha-3-like 312</fullName>
    </submittedName>
</protein>
<dbReference type="NCBIfam" id="TIGR00860">
    <property type="entry name" value="LIC"/>
    <property type="match status" value="1"/>
</dbReference>
<name>A0A0U2UDJ1_SACKO</name>
<keyword evidence="6" id="KW-0770">Synapse</keyword>
<dbReference type="CDD" id="cd19049">
    <property type="entry name" value="LGIC_TM_anion"/>
    <property type="match status" value="1"/>
</dbReference>
<dbReference type="InterPro" id="IPR006029">
    <property type="entry name" value="Neurotrans-gated_channel_TM"/>
</dbReference>
<evidence type="ECO:0000256" key="6">
    <source>
        <dbReference type="ARBA" id="ARBA00023018"/>
    </source>
</evidence>
<dbReference type="SUPFAM" id="SSF90112">
    <property type="entry name" value="Neurotransmitter-gated ion-channel transmembrane pore"/>
    <property type="match status" value="1"/>
</dbReference>
<evidence type="ECO:0000256" key="2">
    <source>
        <dbReference type="ARBA" id="ARBA00022475"/>
    </source>
</evidence>
<keyword evidence="2" id="KW-1003">Cell membrane</keyword>
<keyword evidence="12" id="KW-0325">Glycoprotein</keyword>
<comment type="similarity">
    <text evidence="18">Belongs to the ligand-gated ion channel (TC 1.A.9) family.</text>
</comment>
<dbReference type="AlphaFoldDB" id="A0A0U2UDJ1"/>
<dbReference type="GO" id="GO:0004890">
    <property type="term" value="F:GABA-A receptor activity"/>
    <property type="evidence" value="ECO:0007669"/>
    <property type="project" value="InterPro"/>
</dbReference>
<dbReference type="InterPro" id="IPR038050">
    <property type="entry name" value="Neuro_actylchol_rec"/>
</dbReference>
<evidence type="ECO:0000256" key="19">
    <source>
        <dbReference type="SAM" id="MobiDB-lite"/>
    </source>
</evidence>
<evidence type="ECO:0000313" key="22">
    <source>
        <dbReference type="EMBL" id="ALR88672.1"/>
    </source>
</evidence>
<feature type="transmembrane region" description="Helical" evidence="18">
    <location>
        <begin position="6"/>
        <end position="26"/>
    </location>
</feature>
<keyword evidence="3 18" id="KW-0812">Transmembrane</keyword>
<proteinExistence type="evidence at transcript level"/>
<comment type="subcellular location">
    <subcellularLocation>
        <location evidence="17">Postsynaptic cell membrane</location>
        <topology evidence="17">Multi-pass membrane protein</topology>
    </subcellularLocation>
</comment>
<keyword evidence="13" id="KW-0868">Chloride</keyword>
<organism evidence="22">
    <name type="scientific">Saccoglossus kowalevskii</name>
    <name type="common">Acorn worm</name>
    <dbReference type="NCBI Taxonomy" id="10224"/>
    <lineage>
        <taxon>Eukaryota</taxon>
        <taxon>Metazoa</taxon>
        <taxon>Hemichordata</taxon>
        <taxon>Enteropneusta</taxon>
        <taxon>Harrimaniidae</taxon>
        <taxon>Saccoglossus</taxon>
    </lineage>
</organism>
<evidence type="ECO:0000256" key="15">
    <source>
        <dbReference type="ARBA" id="ARBA00023286"/>
    </source>
</evidence>
<evidence type="ECO:0000256" key="5">
    <source>
        <dbReference type="ARBA" id="ARBA00022989"/>
    </source>
</evidence>
<dbReference type="GO" id="GO:0045211">
    <property type="term" value="C:postsynaptic membrane"/>
    <property type="evidence" value="ECO:0007669"/>
    <property type="project" value="UniProtKB-SubCell"/>
</dbReference>
<feature type="compositionally biased region" description="Basic and acidic residues" evidence="19">
    <location>
        <begin position="333"/>
        <end position="346"/>
    </location>
</feature>
<dbReference type="SUPFAM" id="SSF63712">
    <property type="entry name" value="Nicotinic receptor ligand binding domain-like"/>
    <property type="match status" value="1"/>
</dbReference>
<dbReference type="PRINTS" id="PR00253">
    <property type="entry name" value="GABAARECEPTR"/>
</dbReference>
<evidence type="ECO:0000256" key="12">
    <source>
        <dbReference type="ARBA" id="ARBA00023180"/>
    </source>
</evidence>
<dbReference type="PRINTS" id="PR01079">
    <property type="entry name" value="GABAARALPHA"/>
</dbReference>
<sequence>MGPCVQLFIILANCLVLFVASIQSAANMTQDERKQSEFLDNLFRNYDLRIRPNFNGPPVEVITDMFVSSMDSVQETTMSYTMDIFMRQQWNDPRLSFTEYNHSVSVHTQLLNRMWFPDLFFPNEKRAYQHDVTTDNKLLRLFPNGDILYSVRLLLTLTCMMSLQKFPMDRQQCAVQCESYGFTTKDLLFKWRDVEPIQRDSNLQLPQFDIVGTRTLLCTKQYNTGNYTCVEGRFIMTRQMGYYMIQTYIPSMLIVILSWVSFWISAESSPARVALGITTVLTMTTQSSGANETLPKVSYVKAIDIWMAVCLLFVFAALVEFAAANYKSRKKIGKADRQKRQKENKLSNENSENSTLLEMKPIQTYIKTDFKSMPSTVTSGAQLSDTEVKVVLHKPPETDWAQYIDYVSRVAFPVAFLLFNIVYWTMYMTWYFNPDDD</sequence>
<evidence type="ECO:0000259" key="21">
    <source>
        <dbReference type="Pfam" id="PF02932"/>
    </source>
</evidence>
<keyword evidence="9" id="KW-1015">Disulfide bond</keyword>
<dbReference type="GO" id="GO:0005254">
    <property type="term" value="F:chloride channel activity"/>
    <property type="evidence" value="ECO:0007669"/>
    <property type="project" value="UniProtKB-KW"/>
</dbReference>
<evidence type="ECO:0000256" key="18">
    <source>
        <dbReference type="RuleBase" id="RU000687"/>
    </source>
</evidence>
<dbReference type="CDD" id="cd18991">
    <property type="entry name" value="LGIC_ECD_GlyR"/>
    <property type="match status" value="1"/>
</dbReference>
<dbReference type="Gene3D" id="2.70.170.10">
    <property type="entry name" value="Neurotransmitter-gated ion-channel ligand-binding domain"/>
    <property type="match status" value="1"/>
</dbReference>
<dbReference type="FunFam" id="2.70.170.10:FF:000014">
    <property type="entry name" value="Glycine receptor subunit beta"/>
    <property type="match status" value="1"/>
</dbReference>
<dbReference type="PROSITE" id="PS00236">
    <property type="entry name" value="NEUROTR_ION_CHANNEL"/>
    <property type="match status" value="1"/>
</dbReference>
<dbReference type="EMBL" id="KU052839">
    <property type="protein sequence ID" value="ALR88672.1"/>
    <property type="molecule type" value="mRNA"/>
</dbReference>
<dbReference type="InterPro" id="IPR001390">
    <property type="entry name" value="GABAAa_rcpt"/>
</dbReference>
<dbReference type="InterPro" id="IPR006201">
    <property type="entry name" value="Neur_channel"/>
</dbReference>
<keyword evidence="8 18" id="KW-0472">Membrane</keyword>
<keyword evidence="5 18" id="KW-1133">Transmembrane helix</keyword>
<keyword evidence="7 18" id="KW-0406">Ion transport</keyword>
<dbReference type="InterPro" id="IPR036734">
    <property type="entry name" value="Neur_chan_lig-bd_sf"/>
</dbReference>
<dbReference type="InterPro" id="IPR006202">
    <property type="entry name" value="Neur_chan_lig-bd"/>
</dbReference>
<evidence type="ECO:0000256" key="11">
    <source>
        <dbReference type="ARBA" id="ARBA00023173"/>
    </source>
</evidence>
<keyword evidence="10 22" id="KW-0675">Receptor</keyword>
<keyword evidence="1 18" id="KW-0813">Transport</keyword>
<feature type="transmembrane region" description="Helical" evidence="18">
    <location>
        <begin position="410"/>
        <end position="432"/>
    </location>
</feature>
<evidence type="ECO:0000256" key="17">
    <source>
        <dbReference type="ARBA" id="ARBA00034104"/>
    </source>
</evidence>
<feature type="domain" description="Neurotransmitter-gated ion-channel ligand-binding" evidence="20">
    <location>
        <begin position="36"/>
        <end position="239"/>
    </location>
</feature>
<reference evidence="22" key="1">
    <citation type="journal article" date="2015" name="Nature">
        <title>Hemichordate genomes and deuterostome origins.</title>
        <authorList>
            <person name="Simakov O."/>
            <person name="Kawashima T."/>
            <person name="Marletaz F."/>
            <person name="Jenkins J."/>
            <person name="Koyanagi R."/>
            <person name="Mitros T."/>
            <person name="Hisata K."/>
            <person name="Bredeson J."/>
            <person name="Shoguchi E."/>
            <person name="Gyoja F."/>
            <person name="Yue J.X."/>
            <person name="Chen Y.C."/>
            <person name="Freeman R.M.Jr."/>
            <person name="Sasaki A."/>
            <person name="Hikosaka-Katayama T."/>
            <person name="Sato A."/>
            <person name="Fujie M."/>
            <person name="Baughman K.W."/>
            <person name="Levine J."/>
            <person name="Gonzalez P."/>
            <person name="Cameron C."/>
            <person name="Fritzenwanker J.H."/>
            <person name="Pani A.M."/>
            <person name="Goto H."/>
            <person name="Kanda M."/>
            <person name="Arakaki N."/>
            <person name="Yamasaki S."/>
            <person name="Qu J."/>
            <person name="Cree A."/>
            <person name="Ding Y."/>
            <person name="Dinh H.H."/>
            <person name="Dugan S."/>
            <person name="Holder M."/>
            <person name="Jhangiani S.N."/>
            <person name="Kovar C.L."/>
            <person name="Lee S.L."/>
            <person name="Lewis L.R."/>
            <person name="Morton D."/>
            <person name="Nazareth L.V."/>
            <person name="Okwuonu G."/>
            <person name="Santibanez J."/>
            <person name="Chen R."/>
            <person name="Richards S."/>
            <person name="Muzny D.M."/>
            <person name="Gillis A."/>
            <person name="Peshkin L."/>
            <person name="Wu M."/>
            <person name="Humphreys T."/>
            <person name="Su Y.H."/>
            <person name="Putnam N.H."/>
            <person name="Schmutz J."/>
            <person name="Fujiyama A."/>
            <person name="Yu J.K."/>
            <person name="Tagawa K."/>
            <person name="Worley K.C."/>
            <person name="Gibbs R.A."/>
            <person name="Kirschner M.W."/>
            <person name="Lowe C.J."/>
            <person name="Satoh N."/>
            <person name="Rokhsar D.S."/>
            <person name="Gerhart J."/>
        </authorList>
    </citation>
    <scope>NUCLEOTIDE SEQUENCE</scope>
</reference>
<dbReference type="InterPro" id="IPR006028">
    <property type="entry name" value="GABAA/Glycine_rcpt"/>
</dbReference>
<dbReference type="GO" id="GO:0034707">
    <property type="term" value="C:chloride channel complex"/>
    <property type="evidence" value="ECO:0007669"/>
    <property type="project" value="UniProtKB-KW"/>
</dbReference>
<dbReference type="Pfam" id="PF02932">
    <property type="entry name" value="Neur_chan_memb"/>
    <property type="match status" value="1"/>
</dbReference>
<evidence type="ECO:0000256" key="4">
    <source>
        <dbReference type="ARBA" id="ARBA00022729"/>
    </source>
</evidence>
<evidence type="ECO:0000256" key="8">
    <source>
        <dbReference type="ARBA" id="ARBA00023136"/>
    </source>
</evidence>
<dbReference type="Pfam" id="PF02931">
    <property type="entry name" value="Neur_chan_LBD"/>
    <property type="match status" value="1"/>
</dbReference>
<dbReference type="GO" id="GO:0005230">
    <property type="term" value="F:extracellular ligand-gated monoatomic ion channel activity"/>
    <property type="evidence" value="ECO:0007669"/>
    <property type="project" value="InterPro"/>
</dbReference>
<keyword evidence="14" id="KW-0628">Postsynaptic cell membrane</keyword>
<feature type="region of interest" description="Disordered" evidence="19">
    <location>
        <begin position="333"/>
        <end position="352"/>
    </location>
</feature>
<feature type="domain" description="Neurotransmitter-gated ion-channel transmembrane" evidence="21">
    <location>
        <begin position="247"/>
        <end position="343"/>
    </location>
</feature>
<evidence type="ECO:0000256" key="9">
    <source>
        <dbReference type="ARBA" id="ARBA00023157"/>
    </source>
</evidence>
<dbReference type="Gene3D" id="1.20.58.390">
    <property type="entry name" value="Neurotransmitter-gated ion-channel transmembrane domain"/>
    <property type="match status" value="1"/>
</dbReference>
<evidence type="ECO:0000256" key="7">
    <source>
        <dbReference type="ARBA" id="ARBA00023065"/>
    </source>
</evidence>
<dbReference type="PRINTS" id="PR00252">
    <property type="entry name" value="NRIONCHANNEL"/>
</dbReference>
<evidence type="ECO:0000256" key="13">
    <source>
        <dbReference type="ARBA" id="ARBA00023214"/>
    </source>
</evidence>
<evidence type="ECO:0000256" key="14">
    <source>
        <dbReference type="ARBA" id="ARBA00023257"/>
    </source>
</evidence>
<evidence type="ECO:0000256" key="3">
    <source>
        <dbReference type="ARBA" id="ARBA00022692"/>
    </source>
</evidence>
<evidence type="ECO:0000256" key="10">
    <source>
        <dbReference type="ARBA" id="ARBA00023170"/>
    </source>
</evidence>
<keyword evidence="11" id="KW-0869">Chloride channel</keyword>
<dbReference type="InterPro" id="IPR018000">
    <property type="entry name" value="Neurotransmitter_ion_chnl_CS"/>
</dbReference>
<dbReference type="OrthoDB" id="407674at2759"/>
<dbReference type="InterPro" id="IPR036719">
    <property type="entry name" value="Neuro-gated_channel_TM_sf"/>
</dbReference>
<keyword evidence="4" id="KW-0732">Signal</keyword>
<keyword evidence="15" id="KW-1071">Ligand-gated ion channel</keyword>
<evidence type="ECO:0000259" key="20">
    <source>
        <dbReference type="Pfam" id="PF02931"/>
    </source>
</evidence>
<accession>A0A0U2UDJ1</accession>
<evidence type="ECO:0000256" key="16">
    <source>
        <dbReference type="ARBA" id="ARBA00023303"/>
    </source>
</evidence>
<dbReference type="PANTHER" id="PTHR18945">
    <property type="entry name" value="NEUROTRANSMITTER GATED ION CHANNEL"/>
    <property type="match status" value="1"/>
</dbReference>
<feature type="transmembrane region" description="Helical" evidence="18">
    <location>
        <begin position="242"/>
        <end position="264"/>
    </location>
</feature>